<dbReference type="EMBL" id="CP013355">
    <property type="protein sequence ID" value="AMC11438.1"/>
    <property type="molecule type" value="Genomic_DNA"/>
</dbReference>
<evidence type="ECO:0000256" key="4">
    <source>
        <dbReference type="ARBA" id="ARBA00017435"/>
    </source>
</evidence>
<reference evidence="11 12" key="2">
    <citation type="journal article" date="2016" name="Int. J. Syst. Evol. Microbiol.">
        <title>Lutibacter profundi sp. nov., isolated from a deep-sea hydrothermal system on the Arctic Mid-Ocean Ridge and emended description of the genus Lutibacter.</title>
        <authorList>
            <person name="Le Moine Bauer S."/>
            <person name="Roalkvam I."/>
            <person name="Steen I.H."/>
            <person name="Dahle H."/>
        </authorList>
    </citation>
    <scope>NUCLEOTIDE SEQUENCE [LARGE SCALE GENOMIC DNA]</scope>
    <source>
        <strain evidence="11 12">LP1</strain>
    </source>
</reference>
<feature type="transmembrane region" description="Helical" evidence="9">
    <location>
        <begin position="514"/>
        <end position="532"/>
    </location>
</feature>
<evidence type="ECO:0000256" key="8">
    <source>
        <dbReference type="ARBA" id="ARBA00031512"/>
    </source>
</evidence>
<evidence type="ECO:0000259" key="10">
    <source>
        <dbReference type="Pfam" id="PF04389"/>
    </source>
</evidence>
<evidence type="ECO:0000256" key="9">
    <source>
        <dbReference type="SAM" id="Phobius"/>
    </source>
</evidence>
<dbReference type="GO" id="GO:0006508">
    <property type="term" value="P:proteolysis"/>
    <property type="evidence" value="ECO:0007669"/>
    <property type="project" value="InterPro"/>
</dbReference>
<feature type="transmembrane region" description="Helical" evidence="9">
    <location>
        <begin position="460"/>
        <end position="477"/>
    </location>
</feature>
<reference evidence="12" key="1">
    <citation type="submission" date="2015-12" db="EMBL/GenBank/DDBJ databases">
        <title>Complete genome sequence of Lutibacter profundus strain LP1.</title>
        <authorList>
            <person name="Wissuwa J."/>
            <person name="Le Moine Bauer S."/>
            <person name="Stokke R."/>
            <person name="Dahle H."/>
            <person name="Steen I.H."/>
        </authorList>
    </citation>
    <scope>NUCLEOTIDE SEQUENCE [LARGE SCALE GENOMIC DNA]</scope>
    <source>
        <strain evidence="12">LP1</strain>
    </source>
</reference>
<proteinExistence type="inferred from homology"/>
<dbReference type="Pfam" id="PF04389">
    <property type="entry name" value="Peptidase_M28"/>
    <property type="match status" value="1"/>
</dbReference>
<feature type="transmembrane region" description="Helical" evidence="9">
    <location>
        <begin position="435"/>
        <end position="454"/>
    </location>
</feature>
<keyword evidence="12" id="KW-1185">Reference proteome</keyword>
<comment type="function">
    <text evidence="1">May be involved in vacuolar sorting and osmoregulation.</text>
</comment>
<feature type="transmembrane region" description="Helical" evidence="9">
    <location>
        <begin position="6"/>
        <end position="26"/>
    </location>
</feature>
<dbReference type="InterPro" id="IPR007484">
    <property type="entry name" value="Peptidase_M28"/>
</dbReference>
<keyword evidence="7" id="KW-0325">Glycoprotein</keyword>
<comment type="subcellular location">
    <subcellularLocation>
        <location evidence="2">Vacuole membrane</location>
        <topology evidence="2">Multi-pass membrane protein</topology>
    </subcellularLocation>
</comment>
<evidence type="ECO:0000256" key="6">
    <source>
        <dbReference type="ARBA" id="ARBA00022989"/>
    </source>
</evidence>
<dbReference type="KEGG" id="lut:Lupro_09250"/>
<name>A0A0X8G853_9FLAO</name>
<protein>
    <recommendedName>
        <fullName evidence="4">Vacuolar membrane protease</fullName>
    </recommendedName>
    <alternativeName>
        <fullName evidence="8">FXNA-related family protease 1</fullName>
    </alternativeName>
</protein>
<keyword evidence="9" id="KW-0812">Transmembrane</keyword>
<dbReference type="SUPFAM" id="SSF53187">
    <property type="entry name" value="Zn-dependent exopeptidases"/>
    <property type="match status" value="1"/>
</dbReference>
<feature type="transmembrane region" description="Helical" evidence="9">
    <location>
        <begin position="325"/>
        <end position="349"/>
    </location>
</feature>
<evidence type="ECO:0000256" key="5">
    <source>
        <dbReference type="ARBA" id="ARBA00022554"/>
    </source>
</evidence>
<dbReference type="PANTHER" id="PTHR12147:SF58">
    <property type="entry name" value="VACUOLAR MEMBRANE PROTEASE"/>
    <property type="match status" value="1"/>
</dbReference>
<dbReference type="Proteomes" id="UP000059672">
    <property type="component" value="Chromosome"/>
</dbReference>
<dbReference type="RefSeq" id="WP_068209162.1">
    <property type="nucleotide sequence ID" value="NZ_CP013355.1"/>
</dbReference>
<keyword evidence="9" id="KW-0472">Membrane</keyword>
<dbReference type="InterPro" id="IPR045175">
    <property type="entry name" value="M28_fam"/>
</dbReference>
<gene>
    <name evidence="11" type="ORF">Lupro_09250</name>
</gene>
<dbReference type="Gene3D" id="3.40.630.10">
    <property type="entry name" value="Zn peptidases"/>
    <property type="match status" value="1"/>
</dbReference>
<feature type="transmembrane region" description="Helical" evidence="9">
    <location>
        <begin position="361"/>
        <end position="384"/>
    </location>
</feature>
<evidence type="ECO:0000313" key="12">
    <source>
        <dbReference type="Proteomes" id="UP000059672"/>
    </source>
</evidence>
<dbReference type="OrthoDB" id="9778250at2"/>
<evidence type="ECO:0000256" key="7">
    <source>
        <dbReference type="ARBA" id="ARBA00023180"/>
    </source>
</evidence>
<evidence type="ECO:0000256" key="1">
    <source>
        <dbReference type="ARBA" id="ARBA00003273"/>
    </source>
</evidence>
<evidence type="ECO:0000256" key="3">
    <source>
        <dbReference type="ARBA" id="ARBA00010918"/>
    </source>
</evidence>
<evidence type="ECO:0000256" key="2">
    <source>
        <dbReference type="ARBA" id="ARBA00004128"/>
    </source>
</evidence>
<evidence type="ECO:0000313" key="11">
    <source>
        <dbReference type="EMBL" id="AMC11438.1"/>
    </source>
</evidence>
<dbReference type="PANTHER" id="PTHR12147">
    <property type="entry name" value="METALLOPEPTIDASE M28 FAMILY MEMBER"/>
    <property type="match status" value="1"/>
</dbReference>
<dbReference type="GO" id="GO:0008235">
    <property type="term" value="F:metalloexopeptidase activity"/>
    <property type="evidence" value="ECO:0007669"/>
    <property type="project" value="InterPro"/>
</dbReference>
<keyword evidence="5" id="KW-0926">Vacuole</keyword>
<feature type="transmembrane region" description="Helical" evidence="9">
    <location>
        <begin position="404"/>
        <end position="423"/>
    </location>
</feature>
<dbReference type="STRING" id="1622118.Lupro_09250"/>
<dbReference type="GO" id="GO:0005774">
    <property type="term" value="C:vacuolar membrane"/>
    <property type="evidence" value="ECO:0007669"/>
    <property type="project" value="UniProtKB-SubCell"/>
</dbReference>
<sequence>MISKKYYQVISLLIIVATVYYSFYALMPSGNIVETPAKTEFSTSNALKHLKEITKKPHFTGSTAHEFVVNYIETELKKLGLEVEIQEQMAVNEKWRAAANTKNIIARIKGAEKGKALLLLSHYDANPHSSLGASDAGSGVVTILEGIRAFLASKKQPKNDIIICITDAEELGLLGANAFVNHHPWAKNVGLVLNFEARGSGGPSYMLLETNGGNKKLIEAFSNAKTPYPVANSLMYSIYKMLPNDTDLTVFREDGDISGFNFAFIGDHFDYHTAQDSYERLDLNTLNHQASYLMPLLNFFAYNSVENFNSNVDYVYFNVPYFGLIFYPFSFVTPLFIGSVILFIFLVFIGISKKVFTLSGIFKGFIPFTISLVISVLFAIYGWKLLLVIHPQYNDILHGFTYNGYYYIAVFVSFTLAICFWFYKGFFKKRSIQDLIIAPLFVWLLINGAVAFYLKGAGFFILPVLILLVILGVLIFNKKQSKTILFFTVLSIPILLIFSPLIKMFPVGLGLKMLVISTFFTVLLFGVLIPVFQQYKKPKNLANLFLLVGVMALISATVFSSYSIDRKQPNSILYVLDVNKNEAYWASYNSKVDKFTKQFLGEHPIKGSYDKNTTASKYKTGIQWYTKTAIKNLKKPIISIVLDTIIGSDRKVGLSILSNRNANKVEIITKTPIKFKSFKVNNESLKKNLKEKYVFEITQGTLMSYYRTNKDEIIKLEFVVDRFQKFNIDVLEAKYDLFTNSEFKIIPRSEIMMPMPFVLNDATVIKTNLTF</sequence>
<accession>A0A0X8G853</accession>
<feature type="transmembrane region" description="Helical" evidence="9">
    <location>
        <begin position="484"/>
        <end position="502"/>
    </location>
</feature>
<dbReference type="AlphaFoldDB" id="A0A0X8G853"/>
<keyword evidence="6 9" id="KW-1133">Transmembrane helix</keyword>
<dbReference type="PATRIC" id="fig|1622118.3.peg.1913"/>
<feature type="domain" description="Peptidase M28" evidence="10">
    <location>
        <begin position="103"/>
        <end position="292"/>
    </location>
</feature>
<feature type="transmembrane region" description="Helical" evidence="9">
    <location>
        <begin position="544"/>
        <end position="564"/>
    </location>
</feature>
<comment type="similarity">
    <text evidence="3">Belongs to the peptidase M28 family.</text>
</comment>
<organism evidence="11 12">
    <name type="scientific">Lutibacter profundi</name>
    <dbReference type="NCBI Taxonomy" id="1622118"/>
    <lineage>
        <taxon>Bacteria</taxon>
        <taxon>Pseudomonadati</taxon>
        <taxon>Bacteroidota</taxon>
        <taxon>Flavobacteriia</taxon>
        <taxon>Flavobacteriales</taxon>
        <taxon>Flavobacteriaceae</taxon>
        <taxon>Lutibacter</taxon>
    </lineage>
</organism>